<dbReference type="PANTHER" id="PTHR43581">
    <property type="entry name" value="ATP/GTP PHOSPHATASE"/>
    <property type="match status" value="1"/>
</dbReference>
<reference evidence="2" key="1">
    <citation type="submission" date="2020-01" db="EMBL/GenBank/DDBJ databases">
        <authorList>
            <person name="Meier V. D."/>
            <person name="Meier V D."/>
        </authorList>
    </citation>
    <scope>NUCLEOTIDE SEQUENCE</scope>
    <source>
        <strain evidence="2">HLG_WM_MAG_04</strain>
    </source>
</reference>
<feature type="domain" description="Endonuclease GajA/Old nuclease/RecF-like AAA" evidence="1">
    <location>
        <begin position="142"/>
        <end position="295"/>
    </location>
</feature>
<evidence type="ECO:0000259" key="1">
    <source>
        <dbReference type="Pfam" id="PF13175"/>
    </source>
</evidence>
<dbReference type="SUPFAM" id="SSF52540">
    <property type="entry name" value="P-loop containing nucleoside triphosphate hydrolases"/>
    <property type="match status" value="1"/>
</dbReference>
<proteinExistence type="predicted"/>
<dbReference type="Gene3D" id="3.40.50.300">
    <property type="entry name" value="P-loop containing nucleotide triphosphate hydrolases"/>
    <property type="match status" value="1"/>
</dbReference>
<dbReference type="AlphaFoldDB" id="A0A6S6TZE4"/>
<dbReference type="EMBL" id="CACVAX010000056">
    <property type="protein sequence ID" value="CAA6819849.1"/>
    <property type="molecule type" value="Genomic_DNA"/>
</dbReference>
<sequence length="384" mass="44513">MITRNNRIGSVYSMERLIVKNFGPLKDIDIELNKINLFIGKNGSGKSVLAKLITVLLDLTFQNEKKIFKNLSEYNINYIVDKTIIRVYNNNGLYLEMKSQTFTFKQALIYNEIDKCFEQGLYQGEKLTIAEEECNKLNLIEKEKVFNKIKSRYIPAERNLISLFNKAITNFLLIEDFPLPKFLLQFTSEFEKAGNELKELAFLDVKYVNGDGLDRHKVYFNDEDYLSLEHSSSGIQSALPLYLTVKYFAQKHKSIIIEEPEQNLFPKAQTETIKYIIEQVSSENELFLMTHSPYVLSTLNILMMAHKVGNLSTEVKTKVDALIPESQWLNRDEFSAYYLKDGEARDIKGNTGLISENEIDEVSDEIAYEFDELLELYSEYSDDR</sequence>
<gene>
    <name evidence="2" type="ORF">HELGO_WM8917</name>
</gene>
<protein>
    <recommendedName>
        <fullName evidence="1">Endonuclease GajA/Old nuclease/RecF-like AAA domain-containing protein</fullName>
    </recommendedName>
</protein>
<evidence type="ECO:0000313" key="2">
    <source>
        <dbReference type="EMBL" id="CAA6819849.1"/>
    </source>
</evidence>
<organism evidence="2">
    <name type="scientific">uncultured Sulfurovum sp</name>
    <dbReference type="NCBI Taxonomy" id="269237"/>
    <lineage>
        <taxon>Bacteria</taxon>
        <taxon>Pseudomonadati</taxon>
        <taxon>Campylobacterota</taxon>
        <taxon>Epsilonproteobacteria</taxon>
        <taxon>Campylobacterales</taxon>
        <taxon>Sulfurovaceae</taxon>
        <taxon>Sulfurovum</taxon>
        <taxon>environmental samples</taxon>
    </lineage>
</organism>
<dbReference type="InterPro" id="IPR027417">
    <property type="entry name" value="P-loop_NTPase"/>
</dbReference>
<name>A0A6S6TZE4_9BACT</name>
<dbReference type="PANTHER" id="PTHR43581:SF4">
    <property type="entry name" value="ATP_GTP PHOSPHATASE"/>
    <property type="match status" value="1"/>
</dbReference>
<dbReference type="Pfam" id="PF13175">
    <property type="entry name" value="AAA_15"/>
    <property type="match status" value="1"/>
</dbReference>
<accession>A0A6S6TZE4</accession>
<dbReference type="InterPro" id="IPR041685">
    <property type="entry name" value="AAA_GajA/Old/RecF-like"/>
</dbReference>
<dbReference type="InterPro" id="IPR051396">
    <property type="entry name" value="Bact_Antivir_Def_Nuclease"/>
</dbReference>